<dbReference type="InterPro" id="IPR002156">
    <property type="entry name" value="RNaseH_domain"/>
</dbReference>
<protein>
    <recommendedName>
        <fullName evidence="1">RNase H type-1 domain-containing protein</fullName>
    </recommendedName>
</protein>
<proteinExistence type="predicted"/>
<dbReference type="Pfam" id="PF13456">
    <property type="entry name" value="RVT_3"/>
    <property type="match status" value="1"/>
</dbReference>
<dbReference type="InterPro" id="IPR053151">
    <property type="entry name" value="RNase_H-like"/>
</dbReference>
<keyword evidence="3" id="KW-1185">Reference proteome</keyword>
<feature type="domain" description="RNase H type-1" evidence="1">
    <location>
        <begin position="26"/>
        <end position="111"/>
    </location>
</feature>
<gene>
    <name evidence="2" type="ORF">PIB30_034269</name>
</gene>
<dbReference type="EMBL" id="JASCZI010211607">
    <property type="protein sequence ID" value="MED6195033.1"/>
    <property type="molecule type" value="Genomic_DNA"/>
</dbReference>
<dbReference type="PANTHER" id="PTHR47723">
    <property type="entry name" value="OS05G0353850 PROTEIN"/>
    <property type="match status" value="1"/>
</dbReference>
<name>A0ABU6XEC9_9FABA</name>
<evidence type="ECO:0000259" key="1">
    <source>
        <dbReference type="Pfam" id="PF13456"/>
    </source>
</evidence>
<dbReference type="Proteomes" id="UP001341840">
    <property type="component" value="Unassembled WGS sequence"/>
</dbReference>
<sequence length="139" mass="15815">MVILSGLAALLGTTTETDNVGALILSVLEGELFAIYKGLLLAWEAGFKEVYCETDCYEAYVLLKDSNIPFYSEESVLISRIQNILLWPWRVELNLFQRTANRVADAMVKHATIHVVHYTEWLLPWDDLRELINLDVAIS</sequence>
<dbReference type="CDD" id="cd06222">
    <property type="entry name" value="RNase_H_like"/>
    <property type="match status" value="1"/>
</dbReference>
<dbReference type="InterPro" id="IPR044730">
    <property type="entry name" value="RNase_H-like_dom_plant"/>
</dbReference>
<organism evidence="2 3">
    <name type="scientific">Stylosanthes scabra</name>
    <dbReference type="NCBI Taxonomy" id="79078"/>
    <lineage>
        <taxon>Eukaryota</taxon>
        <taxon>Viridiplantae</taxon>
        <taxon>Streptophyta</taxon>
        <taxon>Embryophyta</taxon>
        <taxon>Tracheophyta</taxon>
        <taxon>Spermatophyta</taxon>
        <taxon>Magnoliopsida</taxon>
        <taxon>eudicotyledons</taxon>
        <taxon>Gunneridae</taxon>
        <taxon>Pentapetalae</taxon>
        <taxon>rosids</taxon>
        <taxon>fabids</taxon>
        <taxon>Fabales</taxon>
        <taxon>Fabaceae</taxon>
        <taxon>Papilionoideae</taxon>
        <taxon>50 kb inversion clade</taxon>
        <taxon>dalbergioids sensu lato</taxon>
        <taxon>Dalbergieae</taxon>
        <taxon>Pterocarpus clade</taxon>
        <taxon>Stylosanthes</taxon>
    </lineage>
</organism>
<accession>A0ABU6XEC9</accession>
<evidence type="ECO:0000313" key="3">
    <source>
        <dbReference type="Proteomes" id="UP001341840"/>
    </source>
</evidence>
<reference evidence="2 3" key="1">
    <citation type="journal article" date="2023" name="Plants (Basel)">
        <title>Bridging the Gap: Combining Genomics and Transcriptomics Approaches to Understand Stylosanthes scabra, an Orphan Legume from the Brazilian Caatinga.</title>
        <authorList>
            <person name="Ferreira-Neto J.R.C."/>
            <person name="da Silva M.D."/>
            <person name="Binneck E."/>
            <person name="de Melo N.F."/>
            <person name="da Silva R.H."/>
            <person name="de Melo A.L.T.M."/>
            <person name="Pandolfi V."/>
            <person name="Bustamante F.O."/>
            <person name="Brasileiro-Vidal A.C."/>
            <person name="Benko-Iseppon A.M."/>
        </authorList>
    </citation>
    <scope>NUCLEOTIDE SEQUENCE [LARGE SCALE GENOMIC DNA]</scope>
    <source>
        <tissue evidence="2">Leaves</tissue>
    </source>
</reference>
<comment type="caution">
    <text evidence="2">The sequence shown here is derived from an EMBL/GenBank/DDBJ whole genome shotgun (WGS) entry which is preliminary data.</text>
</comment>
<evidence type="ECO:0000313" key="2">
    <source>
        <dbReference type="EMBL" id="MED6195033.1"/>
    </source>
</evidence>
<dbReference type="PANTHER" id="PTHR47723:SF13">
    <property type="entry name" value="PUTATIVE-RELATED"/>
    <property type="match status" value="1"/>
</dbReference>